<evidence type="ECO:0000259" key="1">
    <source>
        <dbReference type="Pfam" id="PF03886"/>
    </source>
</evidence>
<sequence length="219" mass="22246">MSTSPTPFPRSLSALAGLTGLVLLAGCGGSTPIRYHALAPQPAGEPATGAARVLVEVLPVTVPERLNRTQLVLTDAGGRLDVRDDDRWAAPVADEMRLALANVLWQRLRATDIYQAPVAPAPNGPPQYRLALRIERFDATPGGTAVVDGSWTMRRLPQGAASTCRAGFSLPVAAATPDAAAAALSNGAAQLAAAVADSLGRLDAAAPGPAASPCADGGS</sequence>
<dbReference type="Gene3D" id="3.40.50.10610">
    <property type="entry name" value="ABC-type transport auxiliary lipoprotein component"/>
    <property type="match status" value="1"/>
</dbReference>
<dbReference type="KEGG" id="nao:Y958_17060"/>
<evidence type="ECO:0000313" key="3">
    <source>
        <dbReference type="Proteomes" id="UP000197153"/>
    </source>
</evidence>
<protein>
    <recommendedName>
        <fullName evidence="1">ABC-type transport auxiliary lipoprotein component domain-containing protein</fullName>
    </recommendedName>
</protein>
<name>A0A248JVK6_9PROT</name>
<feature type="domain" description="ABC-type transport auxiliary lipoprotein component" evidence="1">
    <location>
        <begin position="38"/>
        <end position="196"/>
    </location>
</feature>
<accession>A0A248JVK6</accession>
<keyword evidence="3" id="KW-1185">Reference proteome</keyword>
<dbReference type="EMBL" id="CP022111">
    <property type="protein sequence ID" value="ASG22629.1"/>
    <property type="molecule type" value="Genomic_DNA"/>
</dbReference>
<dbReference type="InterPro" id="IPR005586">
    <property type="entry name" value="ABC_trans_aux"/>
</dbReference>
<dbReference type="SUPFAM" id="SSF159594">
    <property type="entry name" value="XCC0632-like"/>
    <property type="match status" value="1"/>
</dbReference>
<evidence type="ECO:0000313" key="2">
    <source>
        <dbReference type="EMBL" id="ASG22629.1"/>
    </source>
</evidence>
<dbReference type="AlphaFoldDB" id="A0A248JVK6"/>
<proteinExistence type="predicted"/>
<reference evidence="2 3" key="1">
    <citation type="submission" date="2017-06" db="EMBL/GenBank/DDBJ databases">
        <title>Complete genome sequence of Nitrospirillum amazonense strain CBAmC, an endophytic nitrogen-fixing and plant growth-promoting bacterium, isolated from sugarcane.</title>
        <authorList>
            <person name="Schwab S."/>
            <person name="dos Santos Teixeira K.R."/>
            <person name="Simoes Araujo J.L."/>
            <person name="Soares Vidal M."/>
            <person name="Borges de Freitas H.R."/>
            <person name="Rivello Crivelaro A.L."/>
            <person name="Bueno de Camargo Nunes A."/>
            <person name="dos Santos C.M."/>
            <person name="Palmeira da Silva Rosa D."/>
            <person name="da Silva Padilha D."/>
            <person name="da Silva E."/>
            <person name="Araujo Terra L."/>
            <person name="Soares Mendes V."/>
            <person name="Farinelli L."/>
            <person name="Magalhaes Cruz L."/>
            <person name="Baldani J.I."/>
        </authorList>
    </citation>
    <scope>NUCLEOTIDE SEQUENCE [LARGE SCALE GENOMIC DNA]</scope>
    <source>
        <strain evidence="2 3">CBAmC</strain>
    </source>
</reference>
<dbReference type="Proteomes" id="UP000197153">
    <property type="component" value="Chromosome 2"/>
</dbReference>
<organism evidence="2 3">
    <name type="scientific">Nitrospirillum viridazoti CBAmc</name>
    <dbReference type="NCBI Taxonomy" id="1441467"/>
    <lineage>
        <taxon>Bacteria</taxon>
        <taxon>Pseudomonadati</taxon>
        <taxon>Pseudomonadota</taxon>
        <taxon>Alphaproteobacteria</taxon>
        <taxon>Rhodospirillales</taxon>
        <taxon>Azospirillaceae</taxon>
        <taxon>Nitrospirillum</taxon>
        <taxon>Nitrospirillum viridazoti</taxon>
    </lineage>
</organism>
<gene>
    <name evidence="2" type="ORF">Y958_17060</name>
</gene>
<dbReference type="Pfam" id="PF03886">
    <property type="entry name" value="ABC_trans_aux"/>
    <property type="match status" value="1"/>
</dbReference>
<dbReference type="RefSeq" id="WP_088873195.1">
    <property type="nucleotide sequence ID" value="NZ_CP022111.1"/>
</dbReference>